<feature type="compositionally biased region" description="Pro residues" evidence="1">
    <location>
        <begin position="192"/>
        <end position="205"/>
    </location>
</feature>
<keyword evidence="3" id="KW-1185">Reference proteome</keyword>
<dbReference type="AlphaFoldDB" id="A0A1U7CRV3"/>
<reference evidence="3" key="1">
    <citation type="submission" date="2016-12" db="EMBL/GenBank/DDBJ databases">
        <title>Comparative genomics of four Isosphaeraceae planctomycetes: a common pool of plasmids and glycoside hydrolase genes.</title>
        <authorList>
            <person name="Ivanova A."/>
        </authorList>
    </citation>
    <scope>NUCLEOTIDE SEQUENCE [LARGE SCALE GENOMIC DNA]</scope>
    <source>
        <strain evidence="3">PX4</strain>
    </source>
</reference>
<dbReference type="STRING" id="1387353.BSF38_03187"/>
<feature type="compositionally biased region" description="Basic and acidic residues" evidence="1">
    <location>
        <begin position="126"/>
        <end position="148"/>
    </location>
</feature>
<evidence type="ECO:0000313" key="3">
    <source>
        <dbReference type="Proteomes" id="UP000186309"/>
    </source>
</evidence>
<feature type="compositionally biased region" description="Basic and acidic residues" evidence="1">
    <location>
        <begin position="414"/>
        <end position="444"/>
    </location>
</feature>
<dbReference type="EMBL" id="CP019082">
    <property type="protein sequence ID" value="APW61662.1"/>
    <property type="molecule type" value="Genomic_DNA"/>
</dbReference>
<dbReference type="InterPro" id="IPR008984">
    <property type="entry name" value="SMAD_FHA_dom_sf"/>
</dbReference>
<gene>
    <name evidence="2" type="ORF">BSF38_03187</name>
</gene>
<dbReference type="InterPro" id="IPR011990">
    <property type="entry name" value="TPR-like_helical_dom_sf"/>
</dbReference>
<dbReference type="Gene3D" id="1.25.40.10">
    <property type="entry name" value="Tetratricopeptide repeat domain"/>
    <property type="match status" value="1"/>
</dbReference>
<protein>
    <recommendedName>
        <fullName evidence="4">FHA domain-containing protein</fullName>
    </recommendedName>
</protein>
<accession>A0A1U7CRV3</accession>
<feature type="compositionally biased region" description="Polar residues" evidence="1">
    <location>
        <begin position="508"/>
        <end position="520"/>
    </location>
</feature>
<feature type="region of interest" description="Disordered" evidence="1">
    <location>
        <begin position="367"/>
        <end position="545"/>
    </location>
</feature>
<dbReference type="OrthoDB" id="292812at2"/>
<dbReference type="SUPFAM" id="SSF49879">
    <property type="entry name" value="SMAD/FHA domain"/>
    <property type="match status" value="1"/>
</dbReference>
<dbReference type="RefSeq" id="WP_076347188.1">
    <property type="nucleotide sequence ID" value="NZ_CP019082.1"/>
</dbReference>
<evidence type="ECO:0008006" key="4">
    <source>
        <dbReference type="Google" id="ProtNLM"/>
    </source>
</evidence>
<dbReference type="KEGG" id="pbor:BSF38_03187"/>
<proteinExistence type="predicted"/>
<evidence type="ECO:0000313" key="2">
    <source>
        <dbReference type="EMBL" id="APW61662.1"/>
    </source>
</evidence>
<feature type="compositionally biased region" description="Basic and acidic residues" evidence="1">
    <location>
        <begin position="159"/>
        <end position="169"/>
    </location>
</feature>
<organism evidence="2 3">
    <name type="scientific">Paludisphaera borealis</name>
    <dbReference type="NCBI Taxonomy" id="1387353"/>
    <lineage>
        <taxon>Bacteria</taxon>
        <taxon>Pseudomonadati</taxon>
        <taxon>Planctomycetota</taxon>
        <taxon>Planctomycetia</taxon>
        <taxon>Isosphaerales</taxon>
        <taxon>Isosphaeraceae</taxon>
        <taxon>Paludisphaera</taxon>
    </lineage>
</organism>
<sequence>MAESTCLHIQDRESGPIRIVEIPWISVRIGRAAFCEVRLTDPGLADEACRLHRRGRTWYLTPVAAGAAVVDGQLIDAARPLPYDTPFRVGPYCLALKRNKFAEPDWRPPRAAPSVEAKSPTRKVHRPEPQPRKRTEDFTPRPRPEHPVAEPAASNPWEARWKAAGDRLKAGKTAGAPTSAVPPRVESYAQPRPAPAAAPSYPPASGPASRFEPTGFTPRPVPSPTPAAAFLRTTPVAPPESRAVPESPAIDHDEPIANVEIPEAPVANEIEDRAEVLIEAPAEVESEAEAAPSFFDSMSDPVAWAAEAPAEAATVAADVEAASFDDEEIDDAVEIAPFDDEDEDEEQVKEVEIVLCDDAASMYEIAPCDDDPSLYEASPILGDPAPTEWTFSPVVAHDREADDGSSRFMADTSPPRDETDRVRNWAKDEAERQERQERQEREQRQQPQERQSAPTAATTATDGPSEAARGSALRIDRAHRDDDDYRERFDPTRSSRSRDDRPAEPTLPSVQDVLTASQWTRRAPTTIASTTPRPRPKAAPAPTTAVAPAQWTLPSWLTWPPTMFLTLTIGAVFTLCSWWWAVDSKNAAIADQTAVALRQGTIKDRPLPTGVVPPPTSWWRTTSLHLAQWGIYLSATKTDQGWTETPADLIADAAAMAPLNPVARLTKARMDQAEGKSENLGFSRDAVSLAWSAQRLHKAGKNEAAIRAYRRAIEIAERAGSEHDEPLVFSTDPNTPRYLLPGEELVGVIVGELIADPSWTYREWSTAIPKGTVAALVAAKGLKEQGRSEADLALSNLVEALRLEGDGDGDGDRTASARAVDHAVAAEALTMRAAWKDAQQQYKAAIGLMADAKVKRSWWFNLADVATHLNDEKQRRDALDAVLAAVDSDDVSRRALKVQRADRPRGPLRSSGPKAN</sequence>
<feature type="region of interest" description="Disordered" evidence="1">
    <location>
        <begin position="894"/>
        <end position="916"/>
    </location>
</feature>
<feature type="compositionally biased region" description="Basic and acidic residues" evidence="1">
    <location>
        <begin position="396"/>
        <end position="405"/>
    </location>
</feature>
<feature type="region of interest" description="Disordered" evidence="1">
    <location>
        <begin position="104"/>
        <end position="257"/>
    </location>
</feature>
<dbReference type="CDD" id="cd00060">
    <property type="entry name" value="FHA"/>
    <property type="match status" value="1"/>
</dbReference>
<evidence type="ECO:0000256" key="1">
    <source>
        <dbReference type="SAM" id="MobiDB-lite"/>
    </source>
</evidence>
<feature type="compositionally biased region" description="Basic and acidic residues" evidence="1">
    <location>
        <begin position="474"/>
        <end position="503"/>
    </location>
</feature>
<dbReference type="Proteomes" id="UP000186309">
    <property type="component" value="Chromosome"/>
</dbReference>
<feature type="compositionally biased region" description="Low complexity" evidence="1">
    <location>
        <begin position="445"/>
        <end position="461"/>
    </location>
</feature>
<name>A0A1U7CRV3_9BACT</name>
<dbReference type="Gene3D" id="2.60.200.20">
    <property type="match status" value="1"/>
</dbReference>